<keyword evidence="4" id="KW-1185">Reference proteome</keyword>
<protein>
    <recommendedName>
        <fullName evidence="2">RNase H type-1 domain-containing protein</fullName>
    </recommendedName>
</protein>
<comment type="caution">
    <text evidence="3">The sequence shown here is derived from an EMBL/GenBank/DDBJ whole genome shotgun (WGS) entry which is preliminary data.</text>
</comment>
<accession>A0ABR2EBX9</accession>
<dbReference type="CDD" id="cd06222">
    <property type="entry name" value="RNase_H_like"/>
    <property type="match status" value="1"/>
</dbReference>
<evidence type="ECO:0000256" key="1">
    <source>
        <dbReference type="SAM" id="SignalP"/>
    </source>
</evidence>
<gene>
    <name evidence="3" type="ORF">V6N12_009844</name>
</gene>
<evidence type="ECO:0000259" key="2">
    <source>
        <dbReference type="Pfam" id="PF13456"/>
    </source>
</evidence>
<sequence length="245" mass="27288">MLTTQEMWNRPLFHHLLPLPVLLHLAAIKEPDPSFLEDATGEVEEQGSIVFHSTWLVSASATALRDAAPSVPRFSLVTQAMQLWSPPMIGTIRFNSDGACRVSDARTSCGGVFRDHTGKWLDGFTKCIGCCLAIKAELWGIYSCLVLAWDLGYQNIEVENDTLEALRLIRQEGHHNNRLVLVRYIWSWCDHAWELSCRNIARNGNKVAGVLAKLEPTSDFDLLSLVSPLLSIVSLLPMDVMSSSN</sequence>
<feature type="signal peptide" evidence="1">
    <location>
        <begin position="1"/>
        <end position="28"/>
    </location>
</feature>
<dbReference type="InterPro" id="IPR036397">
    <property type="entry name" value="RNaseH_sf"/>
</dbReference>
<evidence type="ECO:0000313" key="4">
    <source>
        <dbReference type="Proteomes" id="UP001472677"/>
    </source>
</evidence>
<name>A0ABR2EBX9_9ROSI</name>
<dbReference type="EMBL" id="JBBPBM010000016">
    <property type="protein sequence ID" value="KAK8557615.1"/>
    <property type="molecule type" value="Genomic_DNA"/>
</dbReference>
<dbReference type="Pfam" id="PF13456">
    <property type="entry name" value="RVT_3"/>
    <property type="match status" value="1"/>
</dbReference>
<dbReference type="Gene3D" id="3.30.420.10">
    <property type="entry name" value="Ribonuclease H-like superfamily/Ribonuclease H"/>
    <property type="match status" value="1"/>
</dbReference>
<feature type="chain" id="PRO_5045438275" description="RNase H type-1 domain-containing protein" evidence="1">
    <location>
        <begin position="29"/>
        <end position="245"/>
    </location>
</feature>
<dbReference type="InterPro" id="IPR053151">
    <property type="entry name" value="RNase_H-like"/>
</dbReference>
<dbReference type="InterPro" id="IPR002156">
    <property type="entry name" value="RNaseH_domain"/>
</dbReference>
<feature type="domain" description="RNase H type-1" evidence="2">
    <location>
        <begin position="95"/>
        <end position="213"/>
    </location>
</feature>
<evidence type="ECO:0000313" key="3">
    <source>
        <dbReference type="EMBL" id="KAK8557615.1"/>
    </source>
</evidence>
<dbReference type="InterPro" id="IPR012337">
    <property type="entry name" value="RNaseH-like_sf"/>
</dbReference>
<proteinExistence type="predicted"/>
<dbReference type="PANTHER" id="PTHR47723:SF19">
    <property type="entry name" value="POLYNUCLEOTIDYL TRANSFERASE, RIBONUCLEASE H-LIKE SUPERFAMILY PROTEIN"/>
    <property type="match status" value="1"/>
</dbReference>
<dbReference type="Proteomes" id="UP001472677">
    <property type="component" value="Unassembled WGS sequence"/>
</dbReference>
<dbReference type="PANTHER" id="PTHR47723">
    <property type="entry name" value="OS05G0353850 PROTEIN"/>
    <property type="match status" value="1"/>
</dbReference>
<keyword evidence="1" id="KW-0732">Signal</keyword>
<reference evidence="3 4" key="1">
    <citation type="journal article" date="2024" name="G3 (Bethesda)">
        <title>Genome assembly of Hibiscus sabdariffa L. provides insights into metabolisms of medicinal natural products.</title>
        <authorList>
            <person name="Kim T."/>
        </authorList>
    </citation>
    <scope>NUCLEOTIDE SEQUENCE [LARGE SCALE GENOMIC DNA]</scope>
    <source>
        <strain evidence="3">TK-2024</strain>
        <tissue evidence="3">Old leaves</tissue>
    </source>
</reference>
<dbReference type="SUPFAM" id="SSF53098">
    <property type="entry name" value="Ribonuclease H-like"/>
    <property type="match status" value="1"/>
</dbReference>
<dbReference type="InterPro" id="IPR044730">
    <property type="entry name" value="RNase_H-like_dom_plant"/>
</dbReference>
<organism evidence="3 4">
    <name type="scientific">Hibiscus sabdariffa</name>
    <name type="common">roselle</name>
    <dbReference type="NCBI Taxonomy" id="183260"/>
    <lineage>
        <taxon>Eukaryota</taxon>
        <taxon>Viridiplantae</taxon>
        <taxon>Streptophyta</taxon>
        <taxon>Embryophyta</taxon>
        <taxon>Tracheophyta</taxon>
        <taxon>Spermatophyta</taxon>
        <taxon>Magnoliopsida</taxon>
        <taxon>eudicotyledons</taxon>
        <taxon>Gunneridae</taxon>
        <taxon>Pentapetalae</taxon>
        <taxon>rosids</taxon>
        <taxon>malvids</taxon>
        <taxon>Malvales</taxon>
        <taxon>Malvaceae</taxon>
        <taxon>Malvoideae</taxon>
        <taxon>Hibiscus</taxon>
    </lineage>
</organism>